<evidence type="ECO:0000313" key="4">
    <source>
        <dbReference type="EMBL" id="MBB5754862.1"/>
    </source>
</evidence>
<feature type="region of interest" description="Disordered" evidence="2">
    <location>
        <begin position="672"/>
        <end position="749"/>
    </location>
</feature>
<proteinExistence type="predicted"/>
<comment type="caution">
    <text evidence="4">The sequence shown here is derived from an EMBL/GenBank/DDBJ whole genome shotgun (WGS) entry which is preliminary data.</text>
</comment>
<dbReference type="InterPro" id="IPR036709">
    <property type="entry name" value="Autotransporte_beta_dom_sf"/>
</dbReference>
<dbReference type="SUPFAM" id="SSF51126">
    <property type="entry name" value="Pectin lyase-like"/>
    <property type="match status" value="1"/>
</dbReference>
<dbReference type="Proteomes" id="UP000523821">
    <property type="component" value="Unassembled WGS sequence"/>
</dbReference>
<feature type="region of interest" description="Disordered" evidence="2">
    <location>
        <begin position="549"/>
        <end position="597"/>
    </location>
</feature>
<accession>A0A7W9FQD9</accession>
<dbReference type="SMART" id="SM00869">
    <property type="entry name" value="Autotransporter"/>
    <property type="match status" value="1"/>
</dbReference>
<keyword evidence="1" id="KW-0732">Signal</keyword>
<dbReference type="InterPro" id="IPR013425">
    <property type="entry name" value="Autotrns_rpt"/>
</dbReference>
<feature type="compositionally biased region" description="Gly residues" evidence="2">
    <location>
        <begin position="674"/>
        <end position="704"/>
    </location>
</feature>
<feature type="compositionally biased region" description="Gly residues" evidence="2">
    <location>
        <begin position="552"/>
        <end position="562"/>
    </location>
</feature>
<dbReference type="SUPFAM" id="SSF103515">
    <property type="entry name" value="Autotransporter"/>
    <property type="match status" value="1"/>
</dbReference>
<reference evidence="4 5" key="1">
    <citation type="submission" date="2020-08" db="EMBL/GenBank/DDBJ databases">
        <title>Genomic Encyclopedia of Type Strains, Phase IV (KMG-IV): sequencing the most valuable type-strain genomes for metagenomic binning, comparative biology and taxonomic classification.</title>
        <authorList>
            <person name="Goeker M."/>
        </authorList>
    </citation>
    <scope>NUCLEOTIDE SEQUENCE [LARGE SCALE GENOMIC DNA]</scope>
    <source>
        <strain evidence="4 5">DSM 16268</strain>
    </source>
</reference>
<feature type="compositionally biased region" description="Gly residues" evidence="2">
    <location>
        <begin position="802"/>
        <end position="813"/>
    </location>
</feature>
<feature type="domain" description="Autotransporter" evidence="3">
    <location>
        <begin position="2039"/>
        <end position="2296"/>
    </location>
</feature>
<keyword evidence="5" id="KW-1185">Reference proteome</keyword>
<dbReference type="NCBIfam" id="TIGR01414">
    <property type="entry name" value="autotrans_barl"/>
    <property type="match status" value="1"/>
</dbReference>
<gene>
    <name evidence="4" type="ORF">GGQ63_003954</name>
</gene>
<sequence>MQIATGTPGPAPVRSKLGAVRRQALTGVSVLALTLGMAALGAGEGRADDRKQIDGGGTVGTMLTDGSVRSSVAADSDVMTEVGSGTNEWLVEDAVFSNFVTTGGAGSGGGAGLGGVFFVDENVSLTIRNVDFYDNTARGGTGGSAPGSKLGTVGYNLRANDIGIDAIGNFQVKPTLIEDGSTYYVKEIELPQANAMLKVGMSVFLPGSDTPATIASISGKTITFTDNVEIPADLVTAPDTYAATATLASNQIQLDPTVAAKLAFGSTVTGTGIPAGTVVESVDPSTGVITLSKAHTYTPPTYFPGIPSGLTFIGLTGFDASQVSAAANGSGSEGSITLVSENAALKVGMVLTGEGLPEAGVKITKIEGSVITVEKPSGFSFDPDNPPRAFEAAFNPVTVVGSQTEVLLPNGVTGLTVGMSVTGSGIPADARIVGIDAARGVVILDKVIEDLPSNIAFSPFQAVTASGGQTQITVADAASLGTVRAGMVVSGPGIPPGTTVISVVGKTVTLSAAVASADLDGLLKGNLSFDSPLSTGGALNGLTAPLASAGNGRSGNNGLGGSDDGEGQDGRRGDVGKNATTGVGGRGGDGGDGSDGSGTNDTLIAAVGLASADLALEIGSLAAMYTPEGAPFPFPDIADAIAQTGKVAAASAAVGVAAAALDEWRRALSNGDVAAGGDGGQGGNGGNGSEFFGGGAGGNGGDGGDAARSNGDGGDGGDGGTGGNGGFGAGGGQGGAGGTHGSGVSVADGEAGAGGKGGFGAGDGSDGDGFGGGGGDGLGGAIFVRSGGSLTIEGNSTFGDNGTMGGSSLNGGEAGQSAGSDLFMMKGSTVRIVPGAGNTVVFNGSIADDSVGSYAGGSYALGDGAGLTIGEGHTIFNGVNTYTGQTRIEGGMLEADEGVGLHQYSNVNFAGAGRDGTISSANAGVLMTSGQFNREVGDLGNRVQWTGSGGFAATGGDLTVNLGGKATPKTLVWGGTAGFFSATGAGDAALVFGASEAEGKVTFKNNIDLNGGTRQIVVVDNTSVTTDGAVITGNIGGTGKLIVGGGAPGAYTGSLTLTGSNTASLGTELRSGTLSVYGTMTGDLSIDAGATFVLGAANTLGAVENDGMMVLAAGLTTGSLDNTGTLVIAAALSTADVDNSGGLMVMADNLTVHGTFDNGDGTLWLLGGDRTLKADGLTGGGDIRLGLAEDDTAPDGYEPPDASSLTLEQSGSSTFAGTISGPGGFALKKGDGDGGSLTLTGTNTYEGATVVGADMTLALSGAGSIAGSKSVTVDGRFDISGLVPTGSDTAATAEIANLGGAATGEVTLGGNGFAVRVDQDNRFDGTISGEGTLAVWAAEGESGELALAGTNSFTGATTVYSGATVALEDGGSIAQSERVTVHGTLDVSGATTDGVSIVALAGLGGGEVLLGGQTLSISGGDGSTFAGTIGGTGGLIIAAGVQKLSGANGFEGETAVRDGATLALEEDGSIEHSAKVTVDAGGLLDLEATTSGARIVALAGGGTVALAGKTLTVSAASDTFSGVLAGEDGNVEIESGTQTLSGTNTFTGVTTVGETATLALTGTGSIAASAGLALDGTFDVGGLDDGFGADIARLDGAGSILLGGSTLTVTGANAADTFSGSVSGTGRFGVSGAGSRQLLQNASVGVGLFAEDGAEITIAGGSVTTTNAGQSALSIFNGGTIATSGSVSLGAADLSAPFAYAGFDEGGKVATFTLNTGATVSAGNGVLLLVEREGDGSDGIVNFFIGQNVVVAGDILDQDARTGGGITNVTISTGASWSGFVESASLEIKAGASATFADGSQISGDLKAEAGSNIQGTKIETPLYVAGNGYVDDGVIRGNVFFGGNLDLNGLLTPGASPGFAVIGGDLNSLSDISNPEIASGATTLLEVVFGKSDPTPGSGGDYDQINIGGAVNGVLNVTLAALNGDRSVALGNIEAIDLIRIGDEDFTGTVVQANRLTQNGREVRLVRREETARDDVTVLGTVTTEADFFDGDSNTTVAVYGLETIVQDETYALAMLAGSANQAQRDILGTYAERRGFDPEGVRGGWARFGAKRTEMDDGIDSTQTVSYSQVGIDIARMGEVRLGVVGSFGQSSGTVATETGDADLNGDLWSAGGYASWTDGRGYFDALAQYGGHSWTISPTAASGSEIDGQTVTVAAEAGYAIGSDTAKVTPWGQVVWQTTRFGDIDSAWVDGVDVEDPDSLLLRGGMRAEQRIGVMSPYLGVAVAHDLSNRRTTVVDGYAISAGTASTRVELNAGFEAAVASGMSIYADVKGAYGIGDGEATAYDGQAGLRAKW</sequence>
<protein>
    <submittedName>
        <fullName evidence="4">Outer membrane autotransporter protein</fullName>
    </submittedName>
</protein>
<feature type="compositionally biased region" description="Gly residues" evidence="2">
    <location>
        <begin position="711"/>
        <end position="741"/>
    </location>
</feature>
<name>A0A7W9FQD9_9HYPH</name>
<dbReference type="Gene3D" id="2.40.128.130">
    <property type="entry name" value="Autotransporter beta-domain"/>
    <property type="match status" value="1"/>
</dbReference>
<dbReference type="GO" id="GO:0019867">
    <property type="term" value="C:outer membrane"/>
    <property type="evidence" value="ECO:0007669"/>
    <property type="project" value="InterPro"/>
</dbReference>
<evidence type="ECO:0000313" key="5">
    <source>
        <dbReference type="Proteomes" id="UP000523821"/>
    </source>
</evidence>
<evidence type="ECO:0000256" key="2">
    <source>
        <dbReference type="SAM" id="MobiDB-lite"/>
    </source>
</evidence>
<dbReference type="InterPro" id="IPR005546">
    <property type="entry name" value="Autotransporte_beta"/>
</dbReference>
<organism evidence="4 5">
    <name type="scientific">Prosthecomicrobium pneumaticum</name>
    <dbReference type="NCBI Taxonomy" id="81895"/>
    <lineage>
        <taxon>Bacteria</taxon>
        <taxon>Pseudomonadati</taxon>
        <taxon>Pseudomonadota</taxon>
        <taxon>Alphaproteobacteria</taxon>
        <taxon>Hyphomicrobiales</taxon>
        <taxon>Kaistiaceae</taxon>
        <taxon>Prosthecomicrobium</taxon>
    </lineage>
</organism>
<evidence type="ECO:0000256" key="1">
    <source>
        <dbReference type="ARBA" id="ARBA00022729"/>
    </source>
</evidence>
<dbReference type="InterPro" id="IPR006315">
    <property type="entry name" value="OM_autotransptr_brl_dom"/>
</dbReference>
<feature type="compositionally biased region" description="Gly residues" evidence="2">
    <location>
        <begin position="582"/>
        <end position="596"/>
    </location>
</feature>
<dbReference type="RefSeq" id="WP_183858287.1">
    <property type="nucleotide sequence ID" value="NZ_JACHOO010000010.1"/>
</dbReference>
<evidence type="ECO:0000259" key="3">
    <source>
        <dbReference type="PROSITE" id="PS51208"/>
    </source>
</evidence>
<dbReference type="NCBIfam" id="TIGR02601">
    <property type="entry name" value="autotrns_rpt"/>
    <property type="match status" value="1"/>
</dbReference>
<feature type="region of interest" description="Disordered" evidence="2">
    <location>
        <begin position="794"/>
        <end position="813"/>
    </location>
</feature>
<dbReference type="PROSITE" id="PS51208">
    <property type="entry name" value="AUTOTRANSPORTER"/>
    <property type="match status" value="1"/>
</dbReference>
<dbReference type="InterPro" id="IPR011050">
    <property type="entry name" value="Pectin_lyase_fold/virulence"/>
</dbReference>
<dbReference type="EMBL" id="JACHOO010000010">
    <property type="protein sequence ID" value="MBB5754862.1"/>
    <property type="molecule type" value="Genomic_DNA"/>
</dbReference>